<reference evidence="1 2" key="1">
    <citation type="journal article" date="2006" name="Science">
        <title>Phytophthora genome sequences uncover evolutionary origins and mechanisms of pathogenesis.</title>
        <authorList>
            <person name="Tyler B.M."/>
            <person name="Tripathy S."/>
            <person name="Zhang X."/>
            <person name="Dehal P."/>
            <person name="Jiang R.H."/>
            <person name="Aerts A."/>
            <person name="Arredondo F.D."/>
            <person name="Baxter L."/>
            <person name="Bensasson D."/>
            <person name="Beynon J.L."/>
            <person name="Chapman J."/>
            <person name="Damasceno C.M."/>
            <person name="Dorrance A.E."/>
            <person name="Dou D."/>
            <person name="Dickerman A.W."/>
            <person name="Dubchak I.L."/>
            <person name="Garbelotto M."/>
            <person name="Gijzen M."/>
            <person name="Gordon S.G."/>
            <person name="Govers F."/>
            <person name="Grunwald N.J."/>
            <person name="Huang W."/>
            <person name="Ivors K.L."/>
            <person name="Jones R.W."/>
            <person name="Kamoun S."/>
            <person name="Krampis K."/>
            <person name="Lamour K.H."/>
            <person name="Lee M.K."/>
            <person name="McDonald W.H."/>
            <person name="Medina M."/>
            <person name="Meijer H.J."/>
            <person name="Nordberg E.K."/>
            <person name="Maclean D.J."/>
            <person name="Ospina-Giraldo M.D."/>
            <person name="Morris P.F."/>
            <person name="Phuntumart V."/>
            <person name="Putnam N.H."/>
            <person name="Rash S."/>
            <person name="Rose J.K."/>
            <person name="Sakihama Y."/>
            <person name="Salamov A.A."/>
            <person name="Savidor A."/>
            <person name="Scheuring C.F."/>
            <person name="Smith B.M."/>
            <person name="Sobral B.W."/>
            <person name="Terry A."/>
            <person name="Torto-Alalibo T.A."/>
            <person name="Win J."/>
            <person name="Xu Z."/>
            <person name="Zhang H."/>
            <person name="Grigoriev I.V."/>
            <person name="Rokhsar D.S."/>
            <person name="Boore J.L."/>
        </authorList>
    </citation>
    <scope>NUCLEOTIDE SEQUENCE [LARGE SCALE GENOMIC DNA]</scope>
    <source>
        <strain evidence="1 2">P6497</strain>
    </source>
</reference>
<accession>G4YFT1</accession>
<proteinExistence type="predicted"/>
<organism evidence="1 2">
    <name type="scientific">Phytophthora sojae (strain P6497)</name>
    <name type="common">Soybean stem and root rot agent</name>
    <name type="synonym">Phytophthora megasperma f. sp. glycines</name>
    <dbReference type="NCBI Taxonomy" id="1094619"/>
    <lineage>
        <taxon>Eukaryota</taxon>
        <taxon>Sar</taxon>
        <taxon>Stramenopiles</taxon>
        <taxon>Oomycota</taxon>
        <taxon>Peronosporomycetes</taxon>
        <taxon>Peronosporales</taxon>
        <taxon>Peronosporaceae</taxon>
        <taxon>Phytophthora</taxon>
    </lineage>
</organism>
<evidence type="ECO:0008006" key="3">
    <source>
        <dbReference type="Google" id="ProtNLM"/>
    </source>
</evidence>
<dbReference type="OMA" id="RWCAVIL"/>
<gene>
    <name evidence="1" type="ORF">PHYSODRAFT_469219</name>
</gene>
<dbReference type="AlphaFoldDB" id="G4YFT1"/>
<evidence type="ECO:0000313" key="2">
    <source>
        <dbReference type="Proteomes" id="UP000002640"/>
    </source>
</evidence>
<sequence>MYSTDYRWRAVTLHYVYSVPCEIVGRVLAVSGRAVRRWYAQFKSTGHVLAKTPEERPVFLPAVVTYVSEYVKEHPCLYVEELLEEVKRRFPDQQKGLCNGVTRTSGYSHL</sequence>
<dbReference type="InParanoid" id="G4YFT1"/>
<dbReference type="SUPFAM" id="SSF46689">
    <property type="entry name" value="Homeodomain-like"/>
    <property type="match status" value="1"/>
</dbReference>
<dbReference type="Proteomes" id="UP000002640">
    <property type="component" value="Unassembled WGS sequence"/>
</dbReference>
<dbReference type="InterPro" id="IPR009057">
    <property type="entry name" value="Homeodomain-like_sf"/>
</dbReference>
<evidence type="ECO:0000313" key="1">
    <source>
        <dbReference type="EMBL" id="EGZ27658.1"/>
    </source>
</evidence>
<dbReference type="GeneID" id="20653785"/>
<name>G4YFT1_PHYSP</name>
<dbReference type="SMR" id="G4YFT1"/>
<dbReference type="RefSeq" id="XP_009514933.1">
    <property type="nucleotide sequence ID" value="XM_009516638.1"/>
</dbReference>
<keyword evidence="2" id="KW-1185">Reference proteome</keyword>
<dbReference type="KEGG" id="psoj:PHYSODRAFT_469219"/>
<protein>
    <recommendedName>
        <fullName evidence="3">Mos1 transposase HTH domain-containing protein</fullName>
    </recommendedName>
</protein>
<dbReference type="EMBL" id="JH159151">
    <property type="protein sequence ID" value="EGZ27658.1"/>
    <property type="molecule type" value="Genomic_DNA"/>
</dbReference>